<dbReference type="Proteomes" id="UP001595957">
    <property type="component" value="Unassembled WGS sequence"/>
</dbReference>
<dbReference type="InterPro" id="IPR029068">
    <property type="entry name" value="Glyas_Bleomycin-R_OHBP_Dase"/>
</dbReference>
<dbReference type="RefSeq" id="WP_380802398.1">
    <property type="nucleotide sequence ID" value="NZ_JBHSFZ010000004.1"/>
</dbReference>
<dbReference type="PROSITE" id="PS51819">
    <property type="entry name" value="VOC"/>
    <property type="match status" value="1"/>
</dbReference>
<sequence length="134" mass="14730">MAESASTGFSFTKLIVSDVDNLYSFYNRVFGLVEKTRVQQGEGEHELDEIIMGADEAGYSSPTLVIQRFPNRPIPDRGEVTLGFVVDDVDATVEKAWAEGGSVYRAAHAQPQHGVKVAFIKDSDGHLIEIVEML</sequence>
<comment type="caution">
    <text evidence="3">The sequence shown here is derived from an EMBL/GenBank/DDBJ whole genome shotgun (WGS) entry which is preliminary data.</text>
</comment>
<dbReference type="InterPro" id="IPR004360">
    <property type="entry name" value="Glyas_Fos-R_dOase_dom"/>
</dbReference>
<evidence type="ECO:0000313" key="4">
    <source>
        <dbReference type="Proteomes" id="UP001595957"/>
    </source>
</evidence>
<protein>
    <submittedName>
        <fullName evidence="3">VOC family protein</fullName>
    </submittedName>
</protein>
<dbReference type="PANTHER" id="PTHR43048:SF4">
    <property type="entry name" value="RING-CLEAVING DIOXYGENASE-RELATED"/>
    <property type="match status" value="1"/>
</dbReference>
<evidence type="ECO:0000256" key="1">
    <source>
        <dbReference type="ARBA" id="ARBA00022723"/>
    </source>
</evidence>
<proteinExistence type="predicted"/>
<dbReference type="PANTHER" id="PTHR43048">
    <property type="entry name" value="METHYLMALONYL-COA EPIMERASE"/>
    <property type="match status" value="1"/>
</dbReference>
<keyword evidence="1" id="KW-0479">Metal-binding</keyword>
<dbReference type="InterPro" id="IPR051785">
    <property type="entry name" value="MMCE/EMCE_epimerase"/>
</dbReference>
<dbReference type="Pfam" id="PF00903">
    <property type="entry name" value="Glyoxalase"/>
    <property type="match status" value="1"/>
</dbReference>
<dbReference type="EMBL" id="JBHSFZ010000004">
    <property type="protein sequence ID" value="MFC4593145.1"/>
    <property type="molecule type" value="Genomic_DNA"/>
</dbReference>
<dbReference type="SUPFAM" id="SSF54593">
    <property type="entry name" value="Glyoxalase/Bleomycin resistance protein/Dihydroxybiphenyl dioxygenase"/>
    <property type="match status" value="1"/>
</dbReference>
<dbReference type="Gene3D" id="3.10.180.10">
    <property type="entry name" value="2,3-Dihydroxybiphenyl 1,2-Dioxygenase, domain 1"/>
    <property type="match status" value="1"/>
</dbReference>
<gene>
    <name evidence="3" type="ORF">ACFO3E_02900</name>
</gene>
<accession>A0ABV9EU15</accession>
<name>A0ABV9EU15_9SPHN</name>
<reference evidence="4" key="1">
    <citation type="journal article" date="2019" name="Int. J. Syst. Evol. Microbiol.">
        <title>The Global Catalogue of Microorganisms (GCM) 10K type strain sequencing project: providing services to taxonomists for standard genome sequencing and annotation.</title>
        <authorList>
            <consortium name="The Broad Institute Genomics Platform"/>
            <consortium name="The Broad Institute Genome Sequencing Center for Infectious Disease"/>
            <person name="Wu L."/>
            <person name="Ma J."/>
        </authorList>
    </citation>
    <scope>NUCLEOTIDE SEQUENCE [LARGE SCALE GENOMIC DNA]</scope>
    <source>
        <strain evidence="4">NBRC 103632</strain>
    </source>
</reference>
<dbReference type="InterPro" id="IPR037523">
    <property type="entry name" value="VOC_core"/>
</dbReference>
<feature type="domain" description="VOC" evidence="2">
    <location>
        <begin position="8"/>
        <end position="133"/>
    </location>
</feature>
<keyword evidence="4" id="KW-1185">Reference proteome</keyword>
<evidence type="ECO:0000259" key="2">
    <source>
        <dbReference type="PROSITE" id="PS51819"/>
    </source>
</evidence>
<organism evidence="3 4">
    <name type="scientific">Sphingobium tyrosinilyticum</name>
    <dbReference type="NCBI Taxonomy" id="2715436"/>
    <lineage>
        <taxon>Bacteria</taxon>
        <taxon>Pseudomonadati</taxon>
        <taxon>Pseudomonadota</taxon>
        <taxon>Alphaproteobacteria</taxon>
        <taxon>Sphingomonadales</taxon>
        <taxon>Sphingomonadaceae</taxon>
        <taxon>Sphingobium</taxon>
    </lineage>
</organism>
<evidence type="ECO:0000313" key="3">
    <source>
        <dbReference type="EMBL" id="MFC4593145.1"/>
    </source>
</evidence>